<evidence type="ECO:0000313" key="1">
    <source>
        <dbReference type="EMBL" id="MEJ5903557.1"/>
    </source>
</evidence>
<dbReference type="Proteomes" id="UP001377692">
    <property type="component" value="Unassembled WGS sequence"/>
</dbReference>
<dbReference type="RefSeq" id="WP_186681174.1">
    <property type="nucleotide sequence ID" value="NZ_JBBHLD010000002.1"/>
</dbReference>
<keyword evidence="2" id="KW-1185">Reference proteome</keyword>
<reference evidence="1 2" key="1">
    <citation type="submission" date="2024-02" db="EMBL/GenBank/DDBJ databases">
        <title>Identification of pathogenicity and growth-promoting functions of Pseudomonas putida variants.</title>
        <authorList>
            <person name="Sun J."/>
        </authorList>
    </citation>
    <scope>NUCLEOTIDE SEQUENCE [LARGE SCALE GENOMIC DNA]</scope>
    <source>
        <strain evidence="1 2">A04</strain>
    </source>
</reference>
<protein>
    <submittedName>
        <fullName evidence="1">Uncharacterized protein</fullName>
    </submittedName>
</protein>
<proteinExistence type="predicted"/>
<organism evidence="1 2">
    <name type="scientific">Pseudomonas kermanshahensis</name>
    <dbReference type="NCBI Taxonomy" id="2745482"/>
    <lineage>
        <taxon>Bacteria</taxon>
        <taxon>Pseudomonadati</taxon>
        <taxon>Pseudomonadota</taxon>
        <taxon>Gammaproteobacteria</taxon>
        <taxon>Pseudomonadales</taxon>
        <taxon>Pseudomonadaceae</taxon>
        <taxon>Pseudomonas</taxon>
    </lineage>
</organism>
<gene>
    <name evidence="1" type="ORF">V7V80_02545</name>
</gene>
<dbReference type="EMBL" id="JBBHLD010000002">
    <property type="protein sequence ID" value="MEJ5903557.1"/>
    <property type="molecule type" value="Genomic_DNA"/>
</dbReference>
<comment type="caution">
    <text evidence="1">The sequence shown here is derived from an EMBL/GenBank/DDBJ whole genome shotgun (WGS) entry which is preliminary data.</text>
</comment>
<sequence>MGHFFGLRHSWASQVQMLFQSAEDVRRLSEGLEVILLRETESPMIIDSESVNWHWIDVIVRTVHSAKADQA</sequence>
<evidence type="ECO:0000313" key="2">
    <source>
        <dbReference type="Proteomes" id="UP001377692"/>
    </source>
</evidence>
<name>A0ABU8R144_9PSED</name>
<accession>A0ABU8R144</accession>